<keyword evidence="6" id="KW-1015">Disulfide bond</keyword>
<dbReference type="InterPro" id="IPR018097">
    <property type="entry name" value="EGF_Ca-bd_CS"/>
</dbReference>
<organism evidence="10 11">
    <name type="scientific">Edaphochlamys debaryana</name>
    <dbReference type="NCBI Taxonomy" id="47281"/>
    <lineage>
        <taxon>Eukaryota</taxon>
        <taxon>Viridiplantae</taxon>
        <taxon>Chlorophyta</taxon>
        <taxon>core chlorophytes</taxon>
        <taxon>Chlorophyceae</taxon>
        <taxon>CS clade</taxon>
        <taxon>Chlamydomonadales</taxon>
        <taxon>Chlamydomonadales incertae sedis</taxon>
        <taxon>Edaphochlamys</taxon>
    </lineage>
</organism>
<evidence type="ECO:0000256" key="1">
    <source>
        <dbReference type="ARBA" id="ARBA00004613"/>
    </source>
</evidence>
<evidence type="ECO:0000259" key="9">
    <source>
        <dbReference type="PROSITE" id="PS50026"/>
    </source>
</evidence>
<keyword evidence="7" id="KW-0325">Glycoprotein</keyword>
<dbReference type="InterPro" id="IPR013032">
    <property type="entry name" value="EGF-like_CS"/>
</dbReference>
<comment type="subcellular location">
    <subcellularLocation>
        <location evidence="1">Secreted</location>
    </subcellularLocation>
</comment>
<dbReference type="FunFam" id="2.10.25.10:FF:000038">
    <property type="entry name" value="Fibrillin 2"/>
    <property type="match status" value="1"/>
</dbReference>
<dbReference type="PROSITE" id="PS01187">
    <property type="entry name" value="EGF_CA"/>
    <property type="match status" value="2"/>
</dbReference>
<evidence type="ECO:0000256" key="6">
    <source>
        <dbReference type="ARBA" id="ARBA00023157"/>
    </source>
</evidence>
<comment type="caution">
    <text evidence="10">The sequence shown here is derived from an EMBL/GenBank/DDBJ whole genome shotgun (WGS) entry which is preliminary data.</text>
</comment>
<protein>
    <recommendedName>
        <fullName evidence="9">EGF-like domain-containing protein</fullName>
    </recommendedName>
</protein>
<dbReference type="Pfam" id="PF12661">
    <property type="entry name" value="hEGF"/>
    <property type="match status" value="1"/>
</dbReference>
<dbReference type="InterPro" id="IPR001881">
    <property type="entry name" value="EGF-like_Ca-bd_dom"/>
</dbReference>
<dbReference type="SMART" id="SM00181">
    <property type="entry name" value="EGF"/>
    <property type="match status" value="5"/>
</dbReference>
<comment type="caution">
    <text evidence="8">Lacks conserved residue(s) required for the propagation of feature annotation.</text>
</comment>
<dbReference type="Gene3D" id="2.10.25.10">
    <property type="entry name" value="Laminin"/>
    <property type="match status" value="4"/>
</dbReference>
<dbReference type="PROSITE" id="PS00010">
    <property type="entry name" value="ASX_HYDROXYL"/>
    <property type="match status" value="4"/>
</dbReference>
<reference evidence="10" key="1">
    <citation type="journal article" date="2020" name="bioRxiv">
        <title>Comparative genomics of Chlamydomonas.</title>
        <authorList>
            <person name="Craig R.J."/>
            <person name="Hasan A.R."/>
            <person name="Ness R.W."/>
            <person name="Keightley P.D."/>
        </authorList>
    </citation>
    <scope>NUCLEOTIDE SEQUENCE</scope>
    <source>
        <strain evidence="10">CCAP 11/70</strain>
    </source>
</reference>
<dbReference type="Pfam" id="PF07645">
    <property type="entry name" value="EGF_CA"/>
    <property type="match status" value="3"/>
</dbReference>
<dbReference type="GO" id="GO:0005509">
    <property type="term" value="F:calcium ion binding"/>
    <property type="evidence" value="ECO:0007669"/>
    <property type="project" value="InterPro"/>
</dbReference>
<accession>A0A835XUZ8</accession>
<sequence>MACALASLFTSQAHTLCSGSVEPRCGLVATCVDTAGGYKCQCPRGFYFVNATKACVDVNECAYQPCKGTARCFNTNGSFSCVCPAGFSYNGTTCVDNNECAALISPCKGNSTCENTPGSYKCNCSKGYWYTGTGCADANECLQSWPGPCKEAGFCANTLSSYRCTCPNQPTKFYNDAVGDCRDPCVPNPCSPGICSPALNSAGRKYTCSCPSPSAWNATTGTCSPGVSLSGTNVAFGKPVTCSTNPAVCARAVDGSTSTLWTSLDSGFEICINVTLGTSPIQIIKVAVDCTAASDGHCPHPNEGRPREYHWRVCGFHEH</sequence>
<evidence type="ECO:0000256" key="8">
    <source>
        <dbReference type="PROSITE-ProRule" id="PRU00076"/>
    </source>
</evidence>
<dbReference type="PANTHER" id="PTHR24040">
    <property type="entry name" value="LAMININ G-LIKE DOMAIN-CONTAINING PROTEIN"/>
    <property type="match status" value="1"/>
</dbReference>
<keyword evidence="3 8" id="KW-0245">EGF-like domain</keyword>
<dbReference type="InterPro" id="IPR049883">
    <property type="entry name" value="NOTCH1_EGF-like"/>
</dbReference>
<dbReference type="PANTHER" id="PTHR24040:SF16">
    <property type="entry name" value="FIBRILLIN-2-LIKE PROTEIN"/>
    <property type="match status" value="1"/>
</dbReference>
<evidence type="ECO:0000256" key="4">
    <source>
        <dbReference type="ARBA" id="ARBA00022729"/>
    </source>
</evidence>
<keyword evidence="5" id="KW-0677">Repeat</keyword>
<dbReference type="CDD" id="cd00054">
    <property type="entry name" value="EGF_CA"/>
    <property type="match status" value="3"/>
</dbReference>
<dbReference type="OrthoDB" id="4062651at2759"/>
<evidence type="ECO:0000313" key="11">
    <source>
        <dbReference type="Proteomes" id="UP000612055"/>
    </source>
</evidence>
<feature type="domain" description="EGF-like" evidence="9">
    <location>
        <begin position="137"/>
        <end position="176"/>
    </location>
</feature>
<dbReference type="FunFam" id="2.10.25.10:FF:000005">
    <property type="entry name" value="Fibrillin 2"/>
    <property type="match status" value="1"/>
</dbReference>
<dbReference type="InterPro" id="IPR000742">
    <property type="entry name" value="EGF"/>
</dbReference>
<proteinExistence type="predicted"/>
<keyword evidence="4" id="KW-0732">Signal</keyword>
<gene>
    <name evidence="10" type="ORF">HYH03_011013</name>
</gene>
<dbReference type="Proteomes" id="UP000612055">
    <property type="component" value="Unassembled WGS sequence"/>
</dbReference>
<keyword evidence="11" id="KW-1185">Reference proteome</keyword>
<dbReference type="GO" id="GO:0005576">
    <property type="term" value="C:extracellular region"/>
    <property type="evidence" value="ECO:0007669"/>
    <property type="project" value="UniProtKB-SubCell"/>
</dbReference>
<dbReference type="PROSITE" id="PS50026">
    <property type="entry name" value="EGF_3"/>
    <property type="match status" value="4"/>
</dbReference>
<dbReference type="PROSITE" id="PS01186">
    <property type="entry name" value="EGF_2"/>
    <property type="match status" value="2"/>
</dbReference>
<dbReference type="InterPro" id="IPR000152">
    <property type="entry name" value="EGF-type_Asp/Asn_hydroxyl_site"/>
</dbReference>
<dbReference type="InterPro" id="IPR051145">
    <property type="entry name" value="GAS-SHBG-PROS"/>
</dbReference>
<feature type="domain" description="EGF-like" evidence="9">
    <location>
        <begin position="96"/>
        <end position="136"/>
    </location>
</feature>
<evidence type="ECO:0000256" key="5">
    <source>
        <dbReference type="ARBA" id="ARBA00022737"/>
    </source>
</evidence>
<evidence type="ECO:0000256" key="7">
    <source>
        <dbReference type="ARBA" id="ARBA00023180"/>
    </source>
</evidence>
<feature type="domain" description="EGF-like" evidence="9">
    <location>
        <begin position="13"/>
        <end position="52"/>
    </location>
</feature>
<keyword evidence="2" id="KW-0964">Secreted</keyword>
<feature type="domain" description="EGF-like" evidence="9">
    <location>
        <begin position="57"/>
        <end position="95"/>
    </location>
</feature>
<dbReference type="AlphaFoldDB" id="A0A835XUZ8"/>
<dbReference type="InterPro" id="IPR009030">
    <property type="entry name" value="Growth_fac_rcpt_cys_sf"/>
</dbReference>
<evidence type="ECO:0000256" key="3">
    <source>
        <dbReference type="ARBA" id="ARBA00022536"/>
    </source>
</evidence>
<evidence type="ECO:0000256" key="2">
    <source>
        <dbReference type="ARBA" id="ARBA00022525"/>
    </source>
</evidence>
<dbReference type="EMBL" id="JAEHOE010000060">
    <property type="protein sequence ID" value="KAG2490621.1"/>
    <property type="molecule type" value="Genomic_DNA"/>
</dbReference>
<name>A0A835XUZ8_9CHLO</name>
<dbReference type="SMART" id="SM00179">
    <property type="entry name" value="EGF_CA"/>
    <property type="match status" value="4"/>
</dbReference>
<evidence type="ECO:0000313" key="10">
    <source>
        <dbReference type="EMBL" id="KAG2490621.1"/>
    </source>
</evidence>
<dbReference type="SUPFAM" id="SSF57184">
    <property type="entry name" value="Growth factor receptor domain"/>
    <property type="match status" value="2"/>
</dbReference>